<dbReference type="Gene3D" id="1.20.200.10">
    <property type="entry name" value="Fumarase/aspartase (Central domain)"/>
    <property type="match status" value="1"/>
</dbReference>
<dbReference type="NCBIfam" id="NF006871">
    <property type="entry name" value="PRK09367.1"/>
    <property type="match status" value="1"/>
</dbReference>
<dbReference type="InterPro" id="IPR008948">
    <property type="entry name" value="L-Aspartase-like"/>
</dbReference>
<dbReference type="InterPro" id="IPR001106">
    <property type="entry name" value="Aromatic_Lyase"/>
</dbReference>
<evidence type="ECO:0000313" key="2">
    <source>
        <dbReference type="EMBL" id="HJC10498.1"/>
    </source>
</evidence>
<dbReference type="FunFam" id="1.10.275.10:FF:000005">
    <property type="entry name" value="Histidine ammonia-lyase"/>
    <property type="match status" value="1"/>
</dbReference>
<proteinExistence type="predicted"/>
<comment type="caution">
    <text evidence="2">The sequence shown here is derived from an EMBL/GenBank/DDBJ whole genome shotgun (WGS) entry which is preliminary data.</text>
</comment>
<organism evidence="2 3">
    <name type="scientific">Candidatus Blautia merdigallinarum</name>
    <dbReference type="NCBI Taxonomy" id="2838495"/>
    <lineage>
        <taxon>Bacteria</taxon>
        <taxon>Bacillati</taxon>
        <taxon>Bacillota</taxon>
        <taxon>Clostridia</taxon>
        <taxon>Lachnospirales</taxon>
        <taxon>Lachnospiraceae</taxon>
        <taxon>Blautia</taxon>
    </lineage>
</organism>
<protein>
    <submittedName>
        <fullName evidence="2">Aromatic amino acid ammonia-lyase</fullName>
    </submittedName>
</protein>
<dbReference type="InterPro" id="IPR024083">
    <property type="entry name" value="Fumarase/histidase_N"/>
</dbReference>
<dbReference type="Proteomes" id="UP000823893">
    <property type="component" value="Unassembled WGS sequence"/>
</dbReference>
<reference evidence="2" key="1">
    <citation type="journal article" date="2021" name="PeerJ">
        <title>Extensive microbial diversity within the chicken gut microbiome revealed by metagenomics and culture.</title>
        <authorList>
            <person name="Gilroy R."/>
            <person name="Ravi A."/>
            <person name="Getino M."/>
            <person name="Pursley I."/>
            <person name="Horton D.L."/>
            <person name="Alikhan N.F."/>
            <person name="Baker D."/>
            <person name="Gharbi K."/>
            <person name="Hall N."/>
            <person name="Watson M."/>
            <person name="Adriaenssens E.M."/>
            <person name="Foster-Nyarko E."/>
            <person name="Jarju S."/>
            <person name="Secka A."/>
            <person name="Antonio M."/>
            <person name="Oren A."/>
            <person name="Chaudhuri R.R."/>
            <person name="La Ragione R."/>
            <person name="Hildebrand F."/>
            <person name="Pallen M.J."/>
        </authorList>
    </citation>
    <scope>NUCLEOTIDE SEQUENCE</scope>
    <source>
        <strain evidence="2">ChiSxjej6B18-287</strain>
    </source>
</reference>
<dbReference type="Gene3D" id="1.10.275.10">
    <property type="entry name" value="Fumarase/aspartase (N-terminal domain)"/>
    <property type="match status" value="1"/>
</dbReference>
<dbReference type="SUPFAM" id="SSF48557">
    <property type="entry name" value="L-aspartase-like"/>
    <property type="match status" value="1"/>
</dbReference>
<reference evidence="2" key="2">
    <citation type="submission" date="2021-04" db="EMBL/GenBank/DDBJ databases">
        <authorList>
            <person name="Gilroy R."/>
        </authorList>
    </citation>
    <scope>NUCLEOTIDE SEQUENCE</scope>
    <source>
        <strain evidence="2">ChiSxjej6B18-287</strain>
    </source>
</reference>
<dbReference type="GO" id="GO:0016841">
    <property type="term" value="F:ammonia-lyase activity"/>
    <property type="evidence" value="ECO:0007669"/>
    <property type="project" value="UniProtKB-ARBA"/>
</dbReference>
<gene>
    <name evidence="2" type="ORF">H9935_06735</name>
</gene>
<dbReference type="PANTHER" id="PTHR10362">
    <property type="entry name" value="HISTIDINE AMMONIA-LYASE"/>
    <property type="match status" value="1"/>
</dbReference>
<evidence type="ECO:0000256" key="1">
    <source>
        <dbReference type="ARBA" id="ARBA00023239"/>
    </source>
</evidence>
<dbReference type="EMBL" id="DWWV01000085">
    <property type="protein sequence ID" value="HJC10498.1"/>
    <property type="molecule type" value="Genomic_DNA"/>
</dbReference>
<evidence type="ECO:0000313" key="3">
    <source>
        <dbReference type="Proteomes" id="UP000823893"/>
    </source>
</evidence>
<dbReference type="AlphaFoldDB" id="A0A9D2SJA4"/>
<dbReference type="CDD" id="cd00332">
    <property type="entry name" value="PAL-HAL"/>
    <property type="match status" value="1"/>
</dbReference>
<keyword evidence="1" id="KW-0456">Lyase</keyword>
<accession>A0A9D2SJA4</accession>
<sequence>MQILRKYRRKPVNKEEKIILGGYLSLEEFVEIARYKTQVEFSPEYCERVRKSRELVEKWVEEEKVMYGVTTGFGALCTQAIGKEDTEQLQENIILTHAVSVGEPLKEEAVRGILLMVLQNLGQGYSGVRLEVLEAYRDFLNKGVVPVIPQNGSVGYLALEAHGALVLMGMGKAWYKGEMLEGREALERAGIKPVVLSSKEGLALVSGTTSPTALAALALYDLIQAGKTADVIGALSLETLKGVMNAFDERVMQVRPHREQGNTAENVRKILKDSQVIKKYQGSRVQDALSLRCIPQLHGAAKKTLEDARKTIETEINSCCDNPIIWREEGRQEVISACNPDSSYVGIEMDSACIAACTLGKMSERRNNRIIDESLSGYPWFCIKEPGLNSGLMIPQYTQAGLLNEMRVLASPATVDNTPTCGNQEDYVAMGYFACRKAGMAAEKLEYILAIELLSDYQAQQFQDRDTEVSSVSKNIYETLGKQIPVMEKDMLLYPHIEYLRELIHSGTVLKLAEDIAGKLK</sequence>
<dbReference type="Pfam" id="PF00221">
    <property type="entry name" value="Lyase_aromatic"/>
    <property type="match status" value="1"/>
</dbReference>
<name>A0A9D2SJA4_9FIRM</name>